<dbReference type="EMBL" id="JAUHHV010000003">
    <property type="protein sequence ID" value="KAK1431268.1"/>
    <property type="molecule type" value="Genomic_DNA"/>
</dbReference>
<accession>A0AAD8P2R2</accession>
<evidence type="ECO:0000313" key="2">
    <source>
        <dbReference type="Proteomes" id="UP001229421"/>
    </source>
</evidence>
<organism evidence="1 2">
    <name type="scientific">Tagetes erecta</name>
    <name type="common">African marigold</name>
    <dbReference type="NCBI Taxonomy" id="13708"/>
    <lineage>
        <taxon>Eukaryota</taxon>
        <taxon>Viridiplantae</taxon>
        <taxon>Streptophyta</taxon>
        <taxon>Embryophyta</taxon>
        <taxon>Tracheophyta</taxon>
        <taxon>Spermatophyta</taxon>
        <taxon>Magnoliopsida</taxon>
        <taxon>eudicotyledons</taxon>
        <taxon>Gunneridae</taxon>
        <taxon>Pentapetalae</taxon>
        <taxon>asterids</taxon>
        <taxon>campanulids</taxon>
        <taxon>Asterales</taxon>
        <taxon>Asteraceae</taxon>
        <taxon>Asteroideae</taxon>
        <taxon>Heliantheae alliance</taxon>
        <taxon>Tageteae</taxon>
        <taxon>Tagetes</taxon>
    </lineage>
</organism>
<keyword evidence="2" id="KW-1185">Reference proteome</keyword>
<comment type="caution">
    <text evidence="1">The sequence shown here is derived from an EMBL/GenBank/DDBJ whole genome shotgun (WGS) entry which is preliminary data.</text>
</comment>
<name>A0AAD8P2R2_TARER</name>
<protein>
    <submittedName>
        <fullName evidence="1">Uncharacterized protein</fullName>
    </submittedName>
</protein>
<reference evidence="1" key="1">
    <citation type="journal article" date="2023" name="bioRxiv">
        <title>Improved chromosome-level genome assembly for marigold (Tagetes erecta).</title>
        <authorList>
            <person name="Jiang F."/>
            <person name="Yuan L."/>
            <person name="Wang S."/>
            <person name="Wang H."/>
            <person name="Xu D."/>
            <person name="Wang A."/>
            <person name="Fan W."/>
        </authorList>
    </citation>
    <scope>NUCLEOTIDE SEQUENCE</scope>
    <source>
        <strain evidence="1">WSJ</strain>
        <tissue evidence="1">Leaf</tissue>
    </source>
</reference>
<gene>
    <name evidence="1" type="ORF">QVD17_14609</name>
</gene>
<dbReference type="Proteomes" id="UP001229421">
    <property type="component" value="Unassembled WGS sequence"/>
</dbReference>
<dbReference type="AlphaFoldDB" id="A0AAD8P2R2"/>
<evidence type="ECO:0000313" key="1">
    <source>
        <dbReference type="EMBL" id="KAK1431268.1"/>
    </source>
</evidence>
<sequence length="93" mass="9863">MFQVTWTGLEARPTNQLKDQRSDIICGAKRVITYGTSWPIRSMDLSPKRGGGGGSTNDDLVTVALVGDCANANVSETTVGFGGAKVTMDLCRP</sequence>
<proteinExistence type="predicted"/>